<name>A0ABQ5N9Z7_9CLOT</name>
<feature type="domain" description="RNase H type-1" evidence="1">
    <location>
        <begin position="1"/>
        <end position="140"/>
    </location>
</feature>
<organism evidence="2 3">
    <name type="scientific">Clostridium omnivorum</name>
    <dbReference type="NCBI Taxonomy" id="1604902"/>
    <lineage>
        <taxon>Bacteria</taxon>
        <taxon>Bacillati</taxon>
        <taxon>Bacillota</taxon>
        <taxon>Clostridia</taxon>
        <taxon>Eubacteriales</taxon>
        <taxon>Clostridiaceae</taxon>
        <taxon>Clostridium</taxon>
    </lineage>
</organism>
<dbReference type="InterPro" id="IPR053151">
    <property type="entry name" value="RNase_H-like"/>
</dbReference>
<comment type="caution">
    <text evidence="2">The sequence shown here is derived from an EMBL/GenBank/DDBJ whole genome shotgun (WGS) entry which is preliminary data.</text>
</comment>
<dbReference type="Gene3D" id="3.30.420.10">
    <property type="entry name" value="Ribonuclease H-like superfamily/Ribonuclease H"/>
    <property type="match status" value="1"/>
</dbReference>
<sequence>MEHDVIINTDGVCCGNPGEMGIGGVIIDARSKKVLQIISRSKGIGTNNKSELLAIKDTLEMLEKFNFPIKNIVVQCSSHLALMQLIKESCFDDEKIVELRSEIMEYSSLKNYNIEFSWIPNERNKMACALAAKGARMPIAYFENETMVEWNSSVSNYISKKSVEKLPEVNTNTKNQIEILNNSKVPNISNIFSLMSFGIDKYSRVKINELLNYIQIRFDDYTKEYLIRTLEDINCTYSKNVLRWVARGLNPNLAFIKATLEFEIKENEDK</sequence>
<dbReference type="PANTHER" id="PTHR47723:SF19">
    <property type="entry name" value="POLYNUCLEOTIDYL TRANSFERASE, RIBONUCLEASE H-LIKE SUPERFAMILY PROTEIN"/>
    <property type="match status" value="1"/>
</dbReference>
<proteinExistence type="predicted"/>
<dbReference type="PANTHER" id="PTHR47723">
    <property type="entry name" value="OS05G0353850 PROTEIN"/>
    <property type="match status" value="1"/>
</dbReference>
<reference evidence="2 3" key="1">
    <citation type="journal article" date="2024" name="Int. J. Syst. Evol. Microbiol.">
        <title>Clostridium omnivorum sp. nov., isolated from anoxic soil under the treatment of reductive soil disinfestation.</title>
        <authorList>
            <person name="Ueki A."/>
            <person name="Tonouchi A."/>
            <person name="Kaku N."/>
            <person name="Honma S."/>
            <person name="Ueki K."/>
        </authorList>
    </citation>
    <scope>NUCLEOTIDE SEQUENCE [LARGE SCALE GENOMIC DNA]</scope>
    <source>
        <strain evidence="2 3">E14</strain>
    </source>
</reference>
<dbReference type="EMBL" id="BRXR01000001">
    <property type="protein sequence ID" value="GLC32085.1"/>
    <property type="molecule type" value="Genomic_DNA"/>
</dbReference>
<dbReference type="SUPFAM" id="SSF53098">
    <property type="entry name" value="Ribonuclease H-like"/>
    <property type="match status" value="1"/>
</dbReference>
<keyword evidence="3" id="KW-1185">Reference proteome</keyword>
<accession>A0ABQ5N9Z7</accession>
<dbReference type="InterPro" id="IPR036397">
    <property type="entry name" value="RNaseH_sf"/>
</dbReference>
<dbReference type="CDD" id="cd06222">
    <property type="entry name" value="RNase_H_like"/>
    <property type="match status" value="1"/>
</dbReference>
<gene>
    <name evidence="2" type="ORF">bsdE14_34950</name>
</gene>
<dbReference type="PROSITE" id="PS50879">
    <property type="entry name" value="RNASE_H_1"/>
    <property type="match status" value="1"/>
</dbReference>
<dbReference type="RefSeq" id="WP_264851395.1">
    <property type="nucleotide sequence ID" value="NZ_BRXR01000001.1"/>
</dbReference>
<dbReference type="InterPro" id="IPR012337">
    <property type="entry name" value="RNaseH-like_sf"/>
</dbReference>
<evidence type="ECO:0000259" key="1">
    <source>
        <dbReference type="PROSITE" id="PS50879"/>
    </source>
</evidence>
<dbReference type="InterPro" id="IPR044730">
    <property type="entry name" value="RNase_H-like_dom_plant"/>
</dbReference>
<dbReference type="Proteomes" id="UP001208567">
    <property type="component" value="Unassembled WGS sequence"/>
</dbReference>
<protein>
    <recommendedName>
        <fullName evidence="1">RNase H type-1 domain-containing protein</fullName>
    </recommendedName>
</protein>
<evidence type="ECO:0000313" key="2">
    <source>
        <dbReference type="EMBL" id="GLC32085.1"/>
    </source>
</evidence>
<dbReference type="Pfam" id="PF13456">
    <property type="entry name" value="RVT_3"/>
    <property type="match status" value="1"/>
</dbReference>
<dbReference type="InterPro" id="IPR002156">
    <property type="entry name" value="RNaseH_domain"/>
</dbReference>
<evidence type="ECO:0000313" key="3">
    <source>
        <dbReference type="Proteomes" id="UP001208567"/>
    </source>
</evidence>